<dbReference type="Pfam" id="PF10756">
    <property type="entry name" value="bPH_6"/>
    <property type="match status" value="1"/>
</dbReference>
<sequence length="143" mass="15245">MDNSPASWAPKPAVIGLGWLLTVFAAAATVFTALSGDPAGPILFGIATVGLLAFTALGTVVRPKLSADTHGVRVRTLTGDHRLDWSQVRVRLVRTRRFGREVATLEIECENVPPHLLVLGWIELGTDPEDVVDVLSSLRPGAA</sequence>
<dbReference type="OrthoDB" id="5189227at2"/>
<keyword evidence="1" id="KW-0472">Membrane</keyword>
<comment type="caution">
    <text evidence="3">The sequence shown here is derived from an EMBL/GenBank/DDBJ whole genome shotgun (WGS) entry which is preliminary data.</text>
</comment>
<evidence type="ECO:0000313" key="3">
    <source>
        <dbReference type="EMBL" id="RZQ64977.1"/>
    </source>
</evidence>
<keyword evidence="1" id="KW-0812">Transmembrane</keyword>
<name>A0A4Q7JCG4_9PSEU</name>
<keyword evidence="1" id="KW-1133">Transmembrane helix</keyword>
<feature type="transmembrane region" description="Helical" evidence="1">
    <location>
        <begin position="42"/>
        <end position="61"/>
    </location>
</feature>
<evidence type="ECO:0000259" key="2">
    <source>
        <dbReference type="Pfam" id="PF10756"/>
    </source>
</evidence>
<evidence type="ECO:0000256" key="1">
    <source>
        <dbReference type="SAM" id="Phobius"/>
    </source>
</evidence>
<dbReference type="EMBL" id="SFCC01000002">
    <property type="protein sequence ID" value="RZQ64977.1"/>
    <property type="molecule type" value="Genomic_DNA"/>
</dbReference>
<organism evidence="3 4">
    <name type="scientific">Amycolatopsis suaedae</name>
    <dbReference type="NCBI Taxonomy" id="2510978"/>
    <lineage>
        <taxon>Bacteria</taxon>
        <taxon>Bacillati</taxon>
        <taxon>Actinomycetota</taxon>
        <taxon>Actinomycetes</taxon>
        <taxon>Pseudonocardiales</taxon>
        <taxon>Pseudonocardiaceae</taxon>
        <taxon>Amycolatopsis</taxon>
    </lineage>
</organism>
<proteinExistence type="predicted"/>
<dbReference type="InterPro" id="IPR019692">
    <property type="entry name" value="CFP-6_PH"/>
</dbReference>
<accession>A0A4Q7JCG4</accession>
<gene>
    <name evidence="3" type="ORF">EWH70_03440</name>
</gene>
<dbReference type="AlphaFoldDB" id="A0A4Q7JCG4"/>
<reference evidence="3 4" key="1">
    <citation type="submission" date="2019-02" db="EMBL/GenBank/DDBJ databases">
        <title>Draft genome sequence of Amycolatopsis sp. 8-3EHSu isolated from roots of Suaeda maritima.</title>
        <authorList>
            <person name="Duangmal K."/>
            <person name="Chantavorakit T."/>
        </authorList>
    </citation>
    <scope>NUCLEOTIDE SEQUENCE [LARGE SCALE GENOMIC DNA]</scope>
    <source>
        <strain evidence="3 4">8-3EHSu</strain>
    </source>
</reference>
<dbReference type="Proteomes" id="UP000292003">
    <property type="component" value="Unassembled WGS sequence"/>
</dbReference>
<keyword evidence="4" id="KW-1185">Reference proteome</keyword>
<protein>
    <submittedName>
        <fullName evidence="3">PH domain-containing protein</fullName>
    </submittedName>
</protein>
<feature type="domain" description="Low molecular weight protein antigen 6 PH" evidence="2">
    <location>
        <begin position="62"/>
        <end position="139"/>
    </location>
</feature>
<evidence type="ECO:0000313" key="4">
    <source>
        <dbReference type="Proteomes" id="UP000292003"/>
    </source>
</evidence>